<dbReference type="Pfam" id="PF21399">
    <property type="entry name" value="TERT_C"/>
    <property type="match status" value="1"/>
</dbReference>
<dbReference type="EMBL" id="RBNI01001532">
    <property type="protein sequence ID" value="RUP50351.1"/>
    <property type="molecule type" value="Genomic_DNA"/>
</dbReference>
<feature type="domain" description="Reverse transcriptase" evidence="2">
    <location>
        <begin position="1"/>
        <end position="279"/>
    </location>
</feature>
<dbReference type="InterPro" id="IPR049139">
    <property type="entry name" value="TERT_C"/>
</dbReference>
<dbReference type="GO" id="GO:0070034">
    <property type="term" value="F:telomerase RNA binding"/>
    <property type="evidence" value="ECO:0007669"/>
    <property type="project" value="TreeGrafter"/>
</dbReference>
<keyword evidence="1" id="KW-0808">Transferase</keyword>
<dbReference type="AlphaFoldDB" id="A0A433DHM7"/>
<dbReference type="InterPro" id="IPR043502">
    <property type="entry name" value="DNA/RNA_pol_sf"/>
</dbReference>
<dbReference type="Proteomes" id="UP000268093">
    <property type="component" value="Unassembled WGS sequence"/>
</dbReference>
<keyword evidence="1" id="KW-0548">Nucleotidyltransferase</keyword>
<keyword evidence="1" id="KW-0539">Nucleus</keyword>
<dbReference type="GO" id="GO:0007004">
    <property type="term" value="P:telomere maintenance via telomerase"/>
    <property type="evidence" value="ECO:0007669"/>
    <property type="project" value="TreeGrafter"/>
</dbReference>
<accession>A0A433DHM7</accession>
<dbReference type="EC" id="2.7.7.49" evidence="1"/>
<dbReference type="Gene3D" id="1.10.357.90">
    <property type="match status" value="1"/>
</dbReference>
<keyword evidence="4" id="KW-1185">Reference proteome</keyword>
<keyword evidence="1" id="KW-0695">RNA-directed DNA polymerase</keyword>
<dbReference type="PROSITE" id="PS50878">
    <property type="entry name" value="RT_POL"/>
    <property type="match status" value="1"/>
</dbReference>
<evidence type="ECO:0000313" key="3">
    <source>
        <dbReference type="EMBL" id="RUP50351.1"/>
    </source>
</evidence>
<name>A0A433DHM7_9FUNG</name>
<dbReference type="GO" id="GO:0046872">
    <property type="term" value="F:metal ion binding"/>
    <property type="evidence" value="ECO:0007669"/>
    <property type="project" value="UniProtKB-KW"/>
</dbReference>
<dbReference type="InterPro" id="IPR003545">
    <property type="entry name" value="Telomerase_RT"/>
</dbReference>
<evidence type="ECO:0000256" key="1">
    <source>
        <dbReference type="RuleBase" id="RU365061"/>
    </source>
</evidence>
<dbReference type="Gene3D" id="3.30.70.2630">
    <property type="match status" value="1"/>
</dbReference>
<dbReference type="CDD" id="cd01648">
    <property type="entry name" value="TERT"/>
    <property type="match status" value="1"/>
</dbReference>
<comment type="similarity">
    <text evidence="1">Belongs to the reverse transcriptase family. Telomerase subfamily.</text>
</comment>
<dbReference type="OrthoDB" id="289721at2759"/>
<keyword evidence="1" id="KW-0158">Chromosome</keyword>
<evidence type="ECO:0000259" key="2">
    <source>
        <dbReference type="PROSITE" id="PS50878"/>
    </source>
</evidence>
<comment type="function">
    <text evidence="1">Telomerase is a ribonucleoprotein enzyme essential for the replication of chromosome termini in most eukaryotes. It elongates telomeres. It is a reverse transcriptase that adds simple sequence repeats to chromosome ends by copying a template sequence within the RNA component of the enzyme.</text>
</comment>
<dbReference type="GO" id="GO:0003720">
    <property type="term" value="F:telomerase activity"/>
    <property type="evidence" value="ECO:0007669"/>
    <property type="project" value="InterPro"/>
</dbReference>
<dbReference type="PANTHER" id="PTHR12066">
    <property type="entry name" value="TELOMERASE REVERSE TRANSCRIPTASE"/>
    <property type="match status" value="1"/>
</dbReference>
<dbReference type="SUPFAM" id="SSF56672">
    <property type="entry name" value="DNA/RNA polymerases"/>
    <property type="match status" value="1"/>
</dbReference>
<dbReference type="GO" id="GO:0000781">
    <property type="term" value="C:chromosome, telomeric region"/>
    <property type="evidence" value="ECO:0007669"/>
    <property type="project" value="UniProtKB-SubCell"/>
</dbReference>
<comment type="caution">
    <text evidence="3">The sequence shown here is derived from an EMBL/GenBank/DDBJ whole genome shotgun (WGS) entry which is preliminary data.</text>
</comment>
<sequence length="466" mass="54053">MAPYYESINGMLKAPLSILELVKSKHPEILHGALGGIDDIYQYFKSYKQNWKNNPVYIAKVDVANCFDTINTHKLKEIIKEILQWKEWDDYNITGYSAISSTLGQPTISHKSRAHEYFPQFPEFAEYLSQTSKNTIFCDRVFHSKITVKEVLDLINEHLCENKIKIGGEVYKQTVGIPQGSCLSSILCSYYYADMKQKELSFVDDDENGMLLYYVDDFFYISTSKMYVKRFLEIMHTGIRKYGCSINKEKSLVNFDIHINGAKVPKVRSSYFSWCGLKIHIKTLDVMADYSVWRGNYVGDAITAGNACPGEALIYRMFDLLKHKYHAIFIDPGLNSTHTILRNVYQNFLLCAMKFYCHVAALHRKNEDFLMGIIFAILNFGYSRLQSRYTKLQIPKNRCDITKNHVIWLGAHAFYIVLLKKQTGFSTILRVLEQTLLDNTRFEHIRKQVAAVVERRLNMDFDDILF</sequence>
<comment type="catalytic activity">
    <reaction evidence="1">
        <text>DNA(n) + a 2'-deoxyribonucleoside 5'-triphosphate = DNA(n+1) + diphosphate</text>
        <dbReference type="Rhea" id="RHEA:22508"/>
        <dbReference type="Rhea" id="RHEA-COMP:17339"/>
        <dbReference type="Rhea" id="RHEA-COMP:17340"/>
        <dbReference type="ChEBI" id="CHEBI:33019"/>
        <dbReference type="ChEBI" id="CHEBI:61560"/>
        <dbReference type="ChEBI" id="CHEBI:173112"/>
        <dbReference type="EC" id="2.7.7.49"/>
    </reaction>
</comment>
<evidence type="ECO:0000313" key="4">
    <source>
        <dbReference type="Proteomes" id="UP000268093"/>
    </source>
</evidence>
<gene>
    <name evidence="3" type="ORF">BC936DRAFT_139562</name>
</gene>
<keyword evidence="1" id="KW-0460">Magnesium</keyword>
<keyword evidence="1" id="KW-0479">Metal-binding</keyword>
<protein>
    <recommendedName>
        <fullName evidence="1">Telomerase reverse transcriptase</fullName>
        <ecNumber evidence="1">2.7.7.49</ecNumber>
    </recommendedName>
    <alternativeName>
        <fullName evidence="1">Telomerase catalytic subunit</fullName>
    </alternativeName>
</protein>
<dbReference type="Pfam" id="PF00078">
    <property type="entry name" value="RVT_1"/>
    <property type="match status" value="1"/>
</dbReference>
<organism evidence="3 4">
    <name type="scientific">Jimgerdemannia flammicorona</name>
    <dbReference type="NCBI Taxonomy" id="994334"/>
    <lineage>
        <taxon>Eukaryota</taxon>
        <taxon>Fungi</taxon>
        <taxon>Fungi incertae sedis</taxon>
        <taxon>Mucoromycota</taxon>
        <taxon>Mucoromycotina</taxon>
        <taxon>Endogonomycetes</taxon>
        <taxon>Endogonales</taxon>
        <taxon>Endogonaceae</taxon>
        <taxon>Jimgerdemannia</taxon>
    </lineage>
</organism>
<dbReference type="InterPro" id="IPR000477">
    <property type="entry name" value="RT_dom"/>
</dbReference>
<dbReference type="PANTHER" id="PTHR12066:SF0">
    <property type="entry name" value="TELOMERASE REVERSE TRANSCRIPTASE"/>
    <property type="match status" value="1"/>
</dbReference>
<dbReference type="PRINTS" id="PR01365">
    <property type="entry name" value="TELOMERASERT"/>
</dbReference>
<proteinExistence type="inferred from homology"/>
<dbReference type="GO" id="GO:0042162">
    <property type="term" value="F:telomeric DNA binding"/>
    <property type="evidence" value="ECO:0007669"/>
    <property type="project" value="TreeGrafter"/>
</dbReference>
<dbReference type="GO" id="GO:0000333">
    <property type="term" value="C:telomerase catalytic core complex"/>
    <property type="evidence" value="ECO:0007669"/>
    <property type="project" value="TreeGrafter"/>
</dbReference>
<keyword evidence="1" id="KW-0779">Telomere</keyword>
<reference evidence="3 4" key="1">
    <citation type="journal article" date="2018" name="New Phytol.">
        <title>Phylogenomics of Endogonaceae and evolution of mycorrhizas within Mucoromycota.</title>
        <authorList>
            <person name="Chang Y."/>
            <person name="Desiro A."/>
            <person name="Na H."/>
            <person name="Sandor L."/>
            <person name="Lipzen A."/>
            <person name="Clum A."/>
            <person name="Barry K."/>
            <person name="Grigoriev I.V."/>
            <person name="Martin F.M."/>
            <person name="Stajich J.E."/>
            <person name="Smith M.E."/>
            <person name="Bonito G."/>
            <person name="Spatafora J.W."/>
        </authorList>
    </citation>
    <scope>NUCLEOTIDE SEQUENCE [LARGE SCALE GENOMIC DNA]</scope>
    <source>
        <strain evidence="3 4">GMNB39</strain>
    </source>
</reference>
<comment type="subcellular location">
    <subcellularLocation>
        <location evidence="1">Nucleus</location>
    </subcellularLocation>
    <subcellularLocation>
        <location evidence="1">Chromosome</location>
        <location evidence="1">Telomere</location>
    </subcellularLocation>
</comment>